<dbReference type="NCBIfam" id="TIGR02421">
    <property type="entry name" value="QEGLA"/>
    <property type="match status" value="1"/>
</dbReference>
<dbReference type="GO" id="GO:0006508">
    <property type="term" value="P:proteolysis"/>
    <property type="evidence" value="ECO:0007669"/>
    <property type="project" value="UniProtKB-KW"/>
</dbReference>
<dbReference type="GO" id="GO:0080164">
    <property type="term" value="P:regulation of nitric oxide metabolic process"/>
    <property type="evidence" value="ECO:0007669"/>
    <property type="project" value="TreeGrafter"/>
</dbReference>
<reference evidence="6" key="1">
    <citation type="submission" date="2017-11" db="EMBL/GenBank/DDBJ databases">
        <authorList>
            <person name="Kuznetsova I."/>
            <person name="Sazanova A."/>
            <person name="Chirak E."/>
            <person name="Safronova V."/>
            <person name="Willems A."/>
        </authorList>
    </citation>
    <scope>NUCLEOTIDE SEQUENCE [LARGE SCALE GENOMIC DNA]</scope>
    <source>
        <strain evidence="6">CCBAU 03422</strain>
    </source>
</reference>
<dbReference type="Pfam" id="PF08014">
    <property type="entry name" value="MATCAP"/>
    <property type="match status" value="1"/>
</dbReference>
<keyword evidence="4" id="KW-0482">Metalloprotease</keyword>
<dbReference type="InterPro" id="IPR012656">
    <property type="entry name" value="CHP02421_QEGLA"/>
</dbReference>
<dbReference type="EMBL" id="PGGM01000017">
    <property type="protein sequence ID" value="PSH58895.1"/>
    <property type="molecule type" value="Genomic_DNA"/>
</dbReference>
<proteinExistence type="predicted"/>
<dbReference type="PANTHER" id="PTHR31817:SF0">
    <property type="entry name" value="CHROMOSOME UNDETERMINED SCAFFOLD_67, WHOLE GENOME SHOTGUN SEQUENCE"/>
    <property type="match status" value="1"/>
</dbReference>
<dbReference type="SMART" id="SM01154">
    <property type="entry name" value="DUF1704"/>
    <property type="match status" value="1"/>
</dbReference>
<dbReference type="RefSeq" id="WP_106667081.1">
    <property type="nucleotide sequence ID" value="NZ_PGGM01000017.1"/>
</dbReference>
<name>A0A2P7AXG4_9HYPH</name>
<gene>
    <name evidence="5" type="ORF">CU103_26790</name>
</gene>
<accession>A0A2P7AXG4</accession>
<evidence type="ECO:0000256" key="1">
    <source>
        <dbReference type="ARBA" id="ARBA00001947"/>
    </source>
</evidence>
<comment type="cofactor">
    <cofactor evidence="1">
        <name>Zn(2+)</name>
        <dbReference type="ChEBI" id="CHEBI:29105"/>
    </cofactor>
</comment>
<evidence type="ECO:0000256" key="4">
    <source>
        <dbReference type="ARBA" id="ARBA00023049"/>
    </source>
</evidence>
<organism evidence="5 6">
    <name type="scientific">Phyllobacterium sophorae</name>
    <dbReference type="NCBI Taxonomy" id="1520277"/>
    <lineage>
        <taxon>Bacteria</taxon>
        <taxon>Pseudomonadati</taxon>
        <taxon>Pseudomonadota</taxon>
        <taxon>Alphaproteobacteria</taxon>
        <taxon>Hyphomicrobiales</taxon>
        <taxon>Phyllobacteriaceae</taxon>
        <taxon>Phyllobacterium</taxon>
    </lineage>
</organism>
<dbReference type="GO" id="GO:0008237">
    <property type="term" value="F:metallopeptidase activity"/>
    <property type="evidence" value="ECO:0007669"/>
    <property type="project" value="UniProtKB-KW"/>
</dbReference>
<dbReference type="OrthoDB" id="9785840at2"/>
<comment type="caution">
    <text evidence="5">The sequence shown here is derived from an EMBL/GenBank/DDBJ whole genome shotgun (WGS) entry which is preliminary data.</text>
</comment>
<sequence>MSKAQTSKRSATAVDITAVEEALASINAGKSVRCDLDNGGRIHIDRALPFLCVHVSDGRGGDAALDITSANASYLIAPDLDFAVAAVEVIAGAMTERFTAFVVLDVGELAQDRLLSDDAPYLLPFEITLSGTDQPETHAALDGFASAVGSIEAKFRSPRVDRRRAVDDPHALLAARLRGFPCVTVRFAPIYRVPGSENTYPDLRERVVANIFDAGLQAIAAFLKAAGIFKLPTHRALGRRAFVDAVERADRCIDEIAATFDFLLAVTPINADAAWHDFKANGFQRPPQFLYRPLTVQVNVEKKKLFSIAFDRFEDPVLFNLYREKQQELDLQLSMLFARETPRFMEFSRVLYGRVEPGLLHAAKDILAKTAGPGGEIAGGGGRAGSVDCYVIEQAARTMIEMYRRQYSGFEATVELRDDLPAGLLVSGGRLLISRSTSMTRRRLTALLSHEIGVHLLTYFNGSAQGLRLFRTGLAGYEGVQEGLAVLAEYLVGGMTTERLRLIAARVVACAAMLEGASFQETFHALVRDYGFSEISAFHMTLRLYRGGGLAKDAIYLRGLLEVLKHLGSGGALDPFWMGKIAASHFGVMQELNSRGLLKAPEIRPVFLLHPQAQKRLEKARSGLLPVEMIASS</sequence>
<evidence type="ECO:0000256" key="2">
    <source>
        <dbReference type="ARBA" id="ARBA00022670"/>
    </source>
</evidence>
<protein>
    <submittedName>
        <fullName evidence="5">Flavohemoglobin expression-modulating QEGLA motif protein</fullName>
    </submittedName>
</protein>
<keyword evidence="6" id="KW-1185">Reference proteome</keyword>
<evidence type="ECO:0000256" key="3">
    <source>
        <dbReference type="ARBA" id="ARBA00022801"/>
    </source>
</evidence>
<evidence type="ECO:0000313" key="5">
    <source>
        <dbReference type="EMBL" id="PSH58895.1"/>
    </source>
</evidence>
<evidence type="ECO:0000313" key="6">
    <source>
        <dbReference type="Proteomes" id="UP000241764"/>
    </source>
</evidence>
<keyword evidence="2" id="KW-0645">Protease</keyword>
<dbReference type="PANTHER" id="PTHR31817">
    <property type="match status" value="1"/>
</dbReference>
<keyword evidence="3" id="KW-0378">Hydrolase</keyword>
<dbReference type="AlphaFoldDB" id="A0A2P7AXG4"/>
<dbReference type="Proteomes" id="UP000241764">
    <property type="component" value="Unassembled WGS sequence"/>
</dbReference>
<dbReference type="InterPro" id="IPR012548">
    <property type="entry name" value="MATCAP"/>
</dbReference>